<keyword evidence="2" id="KW-0282">Flagellum</keyword>
<keyword evidence="2" id="KW-0969">Cilium</keyword>
<proteinExistence type="predicted"/>
<name>A0A1I4BAN6_9HYPH</name>
<feature type="chain" id="PRO_5047315007" evidence="1">
    <location>
        <begin position="33"/>
        <end position="183"/>
    </location>
</feature>
<sequence length="183" mass="20289">MPLLKLSKKKFFPLKCAAVSLGLCMTLVSASAQTSETETEELTIAIEQAKNYCEAIADQAKDARIAWQMRALFDVEHQMKAKITELDAKIAELRMWVKRRDEILQRAEGHVVNIYANMRPDAAALQLTSLDDETAVSILLQMKARKASSVLAELASERAAYLTDLMAELTARKAAKQSMGVSQ</sequence>
<comment type="caution">
    <text evidence="2">The sequence shown here is derived from an EMBL/GenBank/DDBJ whole genome shotgun (WGS) entry which is preliminary data.</text>
</comment>
<dbReference type="Proteomes" id="UP000199598">
    <property type="component" value="Unassembled WGS sequence"/>
</dbReference>
<dbReference type="EMBL" id="FOSK01000007">
    <property type="protein sequence ID" value="SFK65872.1"/>
    <property type="molecule type" value="Genomic_DNA"/>
</dbReference>
<keyword evidence="1" id="KW-0732">Signal</keyword>
<protein>
    <submittedName>
        <fullName evidence="2">Flagellar motility protein MotE, a chaperone for MotC folding</fullName>
    </submittedName>
</protein>
<evidence type="ECO:0000313" key="2">
    <source>
        <dbReference type="EMBL" id="SFK65872.1"/>
    </source>
</evidence>
<evidence type="ECO:0000256" key="1">
    <source>
        <dbReference type="SAM" id="SignalP"/>
    </source>
</evidence>
<dbReference type="SUPFAM" id="SSF158791">
    <property type="entry name" value="MgtE N-terminal domain-like"/>
    <property type="match status" value="1"/>
</dbReference>
<accession>A0A1I4BAN6</accession>
<feature type="signal peptide" evidence="1">
    <location>
        <begin position="1"/>
        <end position="32"/>
    </location>
</feature>
<evidence type="ECO:0000313" key="3">
    <source>
        <dbReference type="Proteomes" id="UP000199598"/>
    </source>
</evidence>
<organism evidence="2 3">
    <name type="scientific">Pseudovibrio ascidiaceicola</name>
    <dbReference type="NCBI Taxonomy" id="285279"/>
    <lineage>
        <taxon>Bacteria</taxon>
        <taxon>Pseudomonadati</taxon>
        <taxon>Pseudomonadota</taxon>
        <taxon>Alphaproteobacteria</taxon>
        <taxon>Hyphomicrobiales</taxon>
        <taxon>Stappiaceae</taxon>
        <taxon>Pseudovibrio</taxon>
    </lineage>
</organism>
<reference evidence="2 3" key="1">
    <citation type="submission" date="2016-10" db="EMBL/GenBank/DDBJ databases">
        <authorList>
            <person name="Varghese N."/>
            <person name="Submissions S."/>
        </authorList>
    </citation>
    <scope>NUCLEOTIDE SEQUENCE [LARGE SCALE GENOMIC DNA]</scope>
    <source>
        <strain evidence="2 3">DSM 16392</strain>
    </source>
</reference>
<keyword evidence="3" id="KW-1185">Reference proteome</keyword>
<gene>
    <name evidence="2" type="ORF">SAMN04488518_107255</name>
</gene>
<keyword evidence="2" id="KW-0966">Cell projection</keyword>